<organism evidence="1 2">
    <name type="scientific">Scophthalmus maximus</name>
    <name type="common">Turbot</name>
    <name type="synonym">Psetta maxima</name>
    <dbReference type="NCBI Taxonomy" id="52904"/>
    <lineage>
        <taxon>Eukaryota</taxon>
        <taxon>Metazoa</taxon>
        <taxon>Chordata</taxon>
        <taxon>Craniata</taxon>
        <taxon>Vertebrata</taxon>
        <taxon>Euteleostomi</taxon>
        <taxon>Actinopterygii</taxon>
        <taxon>Neopterygii</taxon>
        <taxon>Teleostei</taxon>
        <taxon>Neoteleostei</taxon>
        <taxon>Acanthomorphata</taxon>
        <taxon>Carangaria</taxon>
        <taxon>Pleuronectiformes</taxon>
        <taxon>Pleuronectoidei</taxon>
        <taxon>Scophthalmidae</taxon>
        <taxon>Scophthalmus</taxon>
    </lineage>
</organism>
<evidence type="ECO:0000313" key="2">
    <source>
        <dbReference type="Proteomes" id="UP000246464"/>
    </source>
</evidence>
<name>A0A2U9C0E8_SCOMX</name>
<proteinExistence type="predicted"/>
<protein>
    <submittedName>
        <fullName evidence="1">Uncharacterized protein</fullName>
    </submittedName>
</protein>
<accession>A0A2U9C0E8</accession>
<dbReference type="EMBL" id="CP026253">
    <property type="protein sequence ID" value="AWP09593.1"/>
    <property type="molecule type" value="Genomic_DNA"/>
</dbReference>
<keyword evidence="2" id="KW-1185">Reference proteome</keyword>
<gene>
    <name evidence="1" type="ORF">SMAX5B_014804</name>
</gene>
<sequence length="52" mass="5742">MPYELVDVVLPTIRLNLLLENLEAAFNRAPGKDLVPDVVQVKAEAKPDLTLV</sequence>
<reference evidence="1 2" key="1">
    <citation type="submission" date="2017-12" db="EMBL/GenBank/DDBJ databases">
        <title>Integrating genomic resources of turbot (Scophthalmus maximus) in depth evaluation of genetic and physical mapping variation across individuals.</title>
        <authorList>
            <person name="Martinez P."/>
        </authorList>
    </citation>
    <scope>NUCLEOTIDE SEQUENCE [LARGE SCALE GENOMIC DNA]</scope>
</reference>
<evidence type="ECO:0000313" key="1">
    <source>
        <dbReference type="EMBL" id="AWP09593.1"/>
    </source>
</evidence>
<dbReference type="AlphaFoldDB" id="A0A2U9C0E8"/>
<dbReference type="Proteomes" id="UP000246464">
    <property type="component" value="Chromosome 11"/>
</dbReference>